<dbReference type="GO" id="GO:0007635">
    <property type="term" value="P:chemosensory behavior"/>
    <property type="evidence" value="ECO:0007669"/>
    <property type="project" value="TreeGrafter"/>
</dbReference>
<feature type="transmembrane region" description="Helical" evidence="8">
    <location>
        <begin position="559"/>
        <end position="577"/>
    </location>
</feature>
<feature type="non-terminal residue" evidence="9">
    <location>
        <position position="1"/>
    </location>
</feature>
<dbReference type="Proteomes" id="UP000215335">
    <property type="component" value="Unassembled WGS sequence"/>
</dbReference>
<evidence type="ECO:0000256" key="1">
    <source>
        <dbReference type="ARBA" id="ARBA00004651"/>
    </source>
</evidence>
<keyword evidence="6" id="KW-0675">Receptor</keyword>
<feature type="transmembrane region" description="Helical" evidence="8">
    <location>
        <begin position="474"/>
        <end position="497"/>
    </location>
</feature>
<gene>
    <name evidence="9" type="ORF">TSAR_011302</name>
</gene>
<dbReference type="STRING" id="543379.A0A232FBG8"/>
<comment type="subcellular location">
    <subcellularLocation>
        <location evidence="1">Cell membrane</location>
        <topology evidence="1">Multi-pass membrane protein</topology>
    </subcellularLocation>
</comment>
<dbReference type="GO" id="GO:0030424">
    <property type="term" value="C:axon"/>
    <property type="evidence" value="ECO:0007669"/>
    <property type="project" value="TreeGrafter"/>
</dbReference>
<evidence type="ECO:0000256" key="7">
    <source>
        <dbReference type="ARBA" id="ARBA00023224"/>
    </source>
</evidence>
<feature type="transmembrane region" description="Helical" evidence="8">
    <location>
        <begin position="285"/>
        <end position="305"/>
    </location>
</feature>
<dbReference type="GO" id="GO:0005886">
    <property type="term" value="C:plasma membrane"/>
    <property type="evidence" value="ECO:0007669"/>
    <property type="project" value="UniProtKB-SubCell"/>
</dbReference>
<dbReference type="PANTHER" id="PTHR21143:SF133">
    <property type="entry name" value="GUSTATORY AND PHEROMONE RECEPTOR 32A-RELATED"/>
    <property type="match status" value="1"/>
</dbReference>
<proteinExistence type="predicted"/>
<dbReference type="InterPro" id="IPR013604">
    <property type="entry name" value="7TM_chemorcpt"/>
</dbReference>
<dbReference type="OrthoDB" id="6366728at2759"/>
<dbReference type="PANTHER" id="PTHR21143">
    <property type="entry name" value="INVERTEBRATE GUSTATORY RECEPTOR"/>
    <property type="match status" value="1"/>
</dbReference>
<evidence type="ECO:0000313" key="9">
    <source>
        <dbReference type="EMBL" id="OXU27799.1"/>
    </source>
</evidence>
<accession>A0A232FBG8</accession>
<dbReference type="GO" id="GO:0050909">
    <property type="term" value="P:sensory perception of taste"/>
    <property type="evidence" value="ECO:0007669"/>
    <property type="project" value="InterPro"/>
</dbReference>
<evidence type="ECO:0000256" key="8">
    <source>
        <dbReference type="SAM" id="Phobius"/>
    </source>
</evidence>
<evidence type="ECO:0000256" key="5">
    <source>
        <dbReference type="ARBA" id="ARBA00023136"/>
    </source>
</evidence>
<dbReference type="GO" id="GO:0007165">
    <property type="term" value="P:signal transduction"/>
    <property type="evidence" value="ECO:0007669"/>
    <property type="project" value="UniProtKB-KW"/>
</dbReference>
<name>A0A232FBG8_9HYME</name>
<feature type="transmembrane region" description="Helical" evidence="8">
    <location>
        <begin position="536"/>
        <end position="553"/>
    </location>
</feature>
<organism evidence="9 10">
    <name type="scientific">Trichomalopsis sarcophagae</name>
    <dbReference type="NCBI Taxonomy" id="543379"/>
    <lineage>
        <taxon>Eukaryota</taxon>
        <taxon>Metazoa</taxon>
        <taxon>Ecdysozoa</taxon>
        <taxon>Arthropoda</taxon>
        <taxon>Hexapoda</taxon>
        <taxon>Insecta</taxon>
        <taxon>Pterygota</taxon>
        <taxon>Neoptera</taxon>
        <taxon>Endopterygota</taxon>
        <taxon>Hymenoptera</taxon>
        <taxon>Apocrita</taxon>
        <taxon>Proctotrupomorpha</taxon>
        <taxon>Chalcidoidea</taxon>
        <taxon>Pteromalidae</taxon>
        <taxon>Pteromalinae</taxon>
        <taxon>Trichomalopsis</taxon>
    </lineage>
</organism>
<keyword evidence="2" id="KW-1003">Cell membrane</keyword>
<reference evidence="9 10" key="1">
    <citation type="journal article" date="2017" name="Curr. Biol.">
        <title>The Evolution of Venom by Co-option of Single-Copy Genes.</title>
        <authorList>
            <person name="Martinson E.O."/>
            <person name="Mrinalini"/>
            <person name="Kelkar Y.D."/>
            <person name="Chang C.H."/>
            <person name="Werren J.H."/>
        </authorList>
    </citation>
    <scope>NUCLEOTIDE SEQUENCE [LARGE SCALE GENOMIC DNA]</scope>
    <source>
        <strain evidence="9 10">Alberta</strain>
        <tissue evidence="9">Whole body</tissue>
    </source>
</reference>
<comment type="caution">
    <text evidence="9">The sequence shown here is derived from an EMBL/GenBank/DDBJ whole genome shotgun (WGS) entry which is preliminary data.</text>
</comment>
<sequence length="791" mass="91037">KMLVSKCVFYFFKIFGLATMRLDENQTVRDSWCSGSKKGQVYNAILTCSIIASNCYVARLVYKENLSHREFEKTFDVVQYVYTTVTVVVILTVFCFCQERAVLIANNLRKTYVLVENINGQLSKKEEDLVISGLKRIWITSTVIWISVVFTTSKLQFAVVMYYLTVYPCILIVNFAFLQYTIILHLLKQLFAILNANFLYISTRQSVVTRKVEAAHSSFQAAEQSSQQFSDLRRLYMLLCDLSMDVSKFYHLIMLFCVTYVFSTLTMWLYYITVPLVTGTTPSKLQYIHSLMIVTYHIFMLIILTKSVDAVVQEKNKRTGEITNGWLANLQNQQLVNELNLFSNYLLHKNVSFTAYGLFSLDESLLMSKKFLFFVTFNEVPIQITGSITTYLYKPTEKKMVVLKCVYYLFKICGLATMKFNIAINNRLQDSQWTSCKRGIVYNAVLIFFLALTTCCVTLFVFDLNAVSGEASTLFIILHYIFTSVTAITILTVSCFCQKDAILIANNLKTAHLLIENVNRQLSNEKPRVMSTLRRICTVNLIMLILVIITTLKHDFKTVMYYLTVYPCTIVINFTFLQYSLILQLLKQEFAILNANFQYVIRRRLRETASNLHQACCRETTTTFPPDLYKLYMSLCDLSMDVSKFYYLVMLFGVSYVFMTLTIWLFVIINPVINGIMTQPISEYVHSLMIFIQHLIMLITLSKSVNAVVLESKKTAEITSRCLTNLNNEQLINELNLFSSYLLHKDVSFSVYGFFSLDESLVISTQIQIAGSITTYVVILLQFHKSSGQPK</sequence>
<feature type="transmembrane region" description="Helical" evidence="8">
    <location>
        <begin position="165"/>
        <end position="187"/>
    </location>
</feature>
<evidence type="ECO:0008006" key="11">
    <source>
        <dbReference type="Google" id="ProtNLM"/>
    </source>
</evidence>
<dbReference type="GO" id="GO:0043025">
    <property type="term" value="C:neuronal cell body"/>
    <property type="evidence" value="ECO:0007669"/>
    <property type="project" value="TreeGrafter"/>
</dbReference>
<keyword evidence="4 8" id="KW-1133">Transmembrane helix</keyword>
<evidence type="ECO:0000313" key="10">
    <source>
        <dbReference type="Proteomes" id="UP000215335"/>
    </source>
</evidence>
<keyword evidence="3 8" id="KW-0812">Transmembrane</keyword>
<feature type="transmembrane region" description="Helical" evidence="8">
    <location>
        <begin position="681"/>
        <end position="701"/>
    </location>
</feature>
<keyword evidence="5 8" id="KW-0472">Membrane</keyword>
<evidence type="ECO:0000256" key="3">
    <source>
        <dbReference type="ARBA" id="ARBA00022692"/>
    </source>
</evidence>
<dbReference type="GO" id="GO:0008049">
    <property type="term" value="P:male courtship behavior"/>
    <property type="evidence" value="ECO:0007669"/>
    <property type="project" value="TreeGrafter"/>
</dbReference>
<feature type="transmembrane region" description="Helical" evidence="8">
    <location>
        <begin position="77"/>
        <end position="97"/>
    </location>
</feature>
<feature type="transmembrane region" description="Helical" evidence="8">
    <location>
        <begin position="645"/>
        <end position="669"/>
    </location>
</feature>
<dbReference type="GO" id="GO:0030425">
    <property type="term" value="C:dendrite"/>
    <property type="evidence" value="ECO:0007669"/>
    <property type="project" value="TreeGrafter"/>
</dbReference>
<feature type="transmembrane region" description="Helical" evidence="8">
    <location>
        <begin position="41"/>
        <end position="62"/>
    </location>
</feature>
<keyword evidence="10" id="KW-1185">Reference proteome</keyword>
<evidence type="ECO:0000256" key="2">
    <source>
        <dbReference type="ARBA" id="ARBA00022475"/>
    </source>
</evidence>
<keyword evidence="7" id="KW-0807">Transducer</keyword>
<evidence type="ECO:0000256" key="4">
    <source>
        <dbReference type="ARBA" id="ARBA00022989"/>
    </source>
</evidence>
<feature type="transmembrane region" description="Helical" evidence="8">
    <location>
        <begin position="252"/>
        <end position="273"/>
    </location>
</feature>
<evidence type="ECO:0000256" key="6">
    <source>
        <dbReference type="ARBA" id="ARBA00023170"/>
    </source>
</evidence>
<dbReference type="AlphaFoldDB" id="A0A232FBG8"/>
<feature type="transmembrane region" description="Helical" evidence="8">
    <location>
        <begin position="405"/>
        <end position="428"/>
    </location>
</feature>
<dbReference type="EMBL" id="NNAY01000540">
    <property type="protein sequence ID" value="OXU27799.1"/>
    <property type="molecule type" value="Genomic_DNA"/>
</dbReference>
<feature type="transmembrane region" description="Helical" evidence="8">
    <location>
        <begin position="440"/>
        <end position="462"/>
    </location>
</feature>
<dbReference type="Pfam" id="PF08395">
    <property type="entry name" value="7tm_7"/>
    <property type="match status" value="2"/>
</dbReference>
<feature type="transmembrane region" description="Helical" evidence="8">
    <location>
        <begin position="371"/>
        <end position="393"/>
    </location>
</feature>
<protein>
    <recommendedName>
        <fullName evidence="11">Gustatory receptor</fullName>
    </recommendedName>
</protein>